<evidence type="ECO:0000313" key="1">
    <source>
        <dbReference type="EMBL" id="VDP87921.1"/>
    </source>
</evidence>
<dbReference type="EMBL" id="UZAL01052942">
    <property type="protein sequence ID" value="VDP87921.1"/>
    <property type="molecule type" value="Genomic_DNA"/>
</dbReference>
<dbReference type="Proteomes" id="UP000269396">
    <property type="component" value="Unassembled WGS sequence"/>
</dbReference>
<accession>A0A183Q7R9</accession>
<reference evidence="1 2" key="1">
    <citation type="submission" date="2018-11" db="EMBL/GenBank/DDBJ databases">
        <authorList>
            <consortium name="Pathogen Informatics"/>
        </authorList>
    </citation>
    <scope>NUCLEOTIDE SEQUENCE [LARGE SCALE GENOMIC DNA]</scope>
    <source>
        <strain>Denwood</strain>
        <strain evidence="2">Zambia</strain>
    </source>
</reference>
<keyword evidence="2" id="KW-1185">Reference proteome</keyword>
<proteinExistence type="predicted"/>
<gene>
    <name evidence="1" type="ORF">SMTD_LOCUS22654</name>
</gene>
<protein>
    <submittedName>
        <fullName evidence="1">Uncharacterized protein</fullName>
    </submittedName>
</protein>
<organism evidence="1 2">
    <name type="scientific">Schistosoma mattheei</name>
    <dbReference type="NCBI Taxonomy" id="31246"/>
    <lineage>
        <taxon>Eukaryota</taxon>
        <taxon>Metazoa</taxon>
        <taxon>Spiralia</taxon>
        <taxon>Lophotrochozoa</taxon>
        <taxon>Platyhelminthes</taxon>
        <taxon>Trematoda</taxon>
        <taxon>Digenea</taxon>
        <taxon>Strigeidida</taxon>
        <taxon>Schistosomatoidea</taxon>
        <taxon>Schistosomatidae</taxon>
        <taxon>Schistosoma</taxon>
    </lineage>
</organism>
<dbReference type="AlphaFoldDB" id="A0A183Q7R9"/>
<name>A0A183Q7R9_9TREM</name>
<dbReference type="STRING" id="31246.A0A183Q7R9"/>
<sequence>MITYYSLSLSCFISGPRVLVPIVCATILIIASICIFIICCYSQRKRRELLMKYTTTIAPNNEQSSNLIEDISESNNTTNHHHHFKNITHPINITPTNQNYTSYYPSQLLCESSLQTRRFLSPEFHGRRLLLHNDNNNNGSKKNINSHIPSGICTINTNRVNMNKSSGTVVI</sequence>
<evidence type="ECO:0000313" key="2">
    <source>
        <dbReference type="Proteomes" id="UP000269396"/>
    </source>
</evidence>